<keyword evidence="1" id="KW-0732">Signal</keyword>
<evidence type="ECO:0000313" key="4">
    <source>
        <dbReference type="Proteomes" id="UP001230253"/>
    </source>
</evidence>
<gene>
    <name evidence="3" type="ORF">J2R99_002191</name>
</gene>
<feature type="signal peptide" evidence="1">
    <location>
        <begin position="1"/>
        <end position="22"/>
    </location>
</feature>
<organism evidence="3 4">
    <name type="scientific">Rhodopseudomonas julia</name>
    <dbReference type="NCBI Taxonomy" id="200617"/>
    <lineage>
        <taxon>Bacteria</taxon>
        <taxon>Pseudomonadati</taxon>
        <taxon>Pseudomonadota</taxon>
        <taxon>Alphaproteobacteria</taxon>
        <taxon>Hyphomicrobiales</taxon>
        <taxon>Nitrobacteraceae</taxon>
        <taxon>Rhodopseudomonas</taxon>
    </lineage>
</organism>
<evidence type="ECO:0000313" key="3">
    <source>
        <dbReference type="EMBL" id="MDQ0326322.1"/>
    </source>
</evidence>
<dbReference type="Pfam" id="PF22599">
    <property type="entry name" value="SecDF_P1_head"/>
    <property type="match status" value="1"/>
</dbReference>
<name>A0ABU0C718_9BRAD</name>
<dbReference type="Gene3D" id="3.30.1360.200">
    <property type="match status" value="1"/>
</dbReference>
<dbReference type="RefSeq" id="WP_307154513.1">
    <property type="nucleotide sequence ID" value="NZ_JAUSUK010000002.1"/>
</dbReference>
<accession>A0ABU0C718</accession>
<dbReference type="EMBL" id="JAUSUK010000002">
    <property type="protein sequence ID" value="MDQ0326322.1"/>
    <property type="molecule type" value="Genomic_DNA"/>
</dbReference>
<reference evidence="3 4" key="1">
    <citation type="submission" date="2023-07" db="EMBL/GenBank/DDBJ databases">
        <title>Genomic Encyclopedia of Type Strains, Phase IV (KMG-IV): sequencing the most valuable type-strain genomes for metagenomic binning, comparative biology and taxonomic classification.</title>
        <authorList>
            <person name="Goeker M."/>
        </authorList>
    </citation>
    <scope>NUCLEOTIDE SEQUENCE [LARGE SCALE GENOMIC DNA]</scope>
    <source>
        <strain evidence="3 4">DSM 11549</strain>
    </source>
</reference>
<sequence length="123" mass="13209">MRIRHIFAAALLAGLLPTPSLADTLVLSPAEAETMFNEASRQWEVVIRLDDDSAKAFARFTQAHQQEKIAVTVDGEVLVTPMIRSPIYGGPLPIGGSESAAKSQDLAKRLQSGRSILTLAPAK</sequence>
<evidence type="ECO:0000259" key="2">
    <source>
        <dbReference type="Pfam" id="PF22599"/>
    </source>
</evidence>
<feature type="chain" id="PRO_5045212124" evidence="1">
    <location>
        <begin position="23"/>
        <end position="123"/>
    </location>
</feature>
<evidence type="ECO:0000256" key="1">
    <source>
        <dbReference type="SAM" id="SignalP"/>
    </source>
</evidence>
<dbReference type="Proteomes" id="UP001230253">
    <property type="component" value="Unassembled WGS sequence"/>
</dbReference>
<comment type="caution">
    <text evidence="3">The sequence shown here is derived from an EMBL/GenBank/DDBJ whole genome shotgun (WGS) entry which is preliminary data.</text>
</comment>
<dbReference type="InterPro" id="IPR054384">
    <property type="entry name" value="SecDF_P1_head"/>
</dbReference>
<feature type="domain" description="SecDF P1 head subdomain" evidence="2">
    <location>
        <begin position="31"/>
        <end position="113"/>
    </location>
</feature>
<proteinExistence type="predicted"/>
<keyword evidence="4" id="KW-1185">Reference proteome</keyword>
<protein>
    <submittedName>
        <fullName evidence="3">Preprotein translocase subunit SecD</fullName>
    </submittedName>
</protein>